<protein>
    <submittedName>
        <fullName evidence="1">Carbonic anhydrase/acetyltransferase-like protein (Isoleucine patch superfamily)</fullName>
    </submittedName>
</protein>
<accession>A0A2P8CLW1</accession>
<dbReference type="Proteomes" id="UP000240542">
    <property type="component" value="Unassembled WGS sequence"/>
</dbReference>
<dbReference type="InterPro" id="IPR011004">
    <property type="entry name" value="Trimer_LpxA-like_sf"/>
</dbReference>
<dbReference type="InterPro" id="IPR047324">
    <property type="entry name" value="LbH_gamma_CA-like"/>
</dbReference>
<gene>
    <name evidence="1" type="ORF">CLV63_13723</name>
</gene>
<dbReference type="Pfam" id="PF00132">
    <property type="entry name" value="Hexapep"/>
    <property type="match status" value="1"/>
</dbReference>
<organism evidence="1 2">
    <name type="scientific">Murinocardiopsis flavida</name>
    <dbReference type="NCBI Taxonomy" id="645275"/>
    <lineage>
        <taxon>Bacteria</taxon>
        <taxon>Bacillati</taxon>
        <taxon>Actinomycetota</taxon>
        <taxon>Actinomycetes</taxon>
        <taxon>Streptosporangiales</taxon>
        <taxon>Nocardiopsidaceae</taxon>
        <taxon>Murinocardiopsis</taxon>
    </lineage>
</organism>
<reference evidence="1 2" key="1">
    <citation type="submission" date="2018-03" db="EMBL/GenBank/DDBJ databases">
        <title>Genomic Encyclopedia of Archaeal and Bacterial Type Strains, Phase II (KMG-II): from individual species to whole genera.</title>
        <authorList>
            <person name="Goeker M."/>
        </authorList>
    </citation>
    <scope>NUCLEOTIDE SEQUENCE [LARGE SCALE GENOMIC DNA]</scope>
    <source>
        <strain evidence="1 2">DSM 45312</strain>
    </source>
</reference>
<keyword evidence="2" id="KW-1185">Reference proteome</keyword>
<dbReference type="SUPFAM" id="SSF51161">
    <property type="entry name" value="Trimeric LpxA-like enzymes"/>
    <property type="match status" value="1"/>
</dbReference>
<dbReference type="InterPro" id="IPR001451">
    <property type="entry name" value="Hexapep"/>
</dbReference>
<dbReference type="GO" id="GO:0016740">
    <property type="term" value="F:transferase activity"/>
    <property type="evidence" value="ECO:0007669"/>
    <property type="project" value="UniProtKB-KW"/>
</dbReference>
<proteinExistence type="predicted"/>
<dbReference type="InterPro" id="IPR050484">
    <property type="entry name" value="Transf_Hexapept/Carb_Anhydrase"/>
</dbReference>
<evidence type="ECO:0000313" key="2">
    <source>
        <dbReference type="Proteomes" id="UP000240542"/>
    </source>
</evidence>
<dbReference type="Gene3D" id="2.160.10.10">
    <property type="entry name" value="Hexapeptide repeat proteins"/>
    <property type="match status" value="1"/>
</dbReference>
<sequence length="200" mass="19838">MDENPAAPTALTNENPSASAAAPAASLVLPMAGAAPAVPDSAWVAPGAVLVGAVTLGDEASVWYTAVLRADGDAIAVGRGSNVQDGAVLHADPGYPVRIGDDATVGHRAIVHGATVGDGTLIGMGAILLNGAEIGAGCLVAAGSLIPEGFTAPPGVLLVGAPAKVRRELTEEEAADLASNAADYRRNAARHRDLSPASRE</sequence>
<keyword evidence="1" id="KW-0808">Transferase</keyword>
<dbReference type="PANTHER" id="PTHR13061:SF29">
    <property type="entry name" value="GAMMA CARBONIC ANHYDRASE-LIKE 1, MITOCHONDRIAL-RELATED"/>
    <property type="match status" value="1"/>
</dbReference>
<dbReference type="EMBL" id="PYGA01000037">
    <property type="protein sequence ID" value="PSK85964.1"/>
    <property type="molecule type" value="Genomic_DNA"/>
</dbReference>
<evidence type="ECO:0000313" key="1">
    <source>
        <dbReference type="EMBL" id="PSK85964.1"/>
    </source>
</evidence>
<name>A0A2P8CLW1_9ACTN</name>
<comment type="caution">
    <text evidence="1">The sequence shown here is derived from an EMBL/GenBank/DDBJ whole genome shotgun (WGS) entry which is preliminary data.</text>
</comment>
<dbReference type="PANTHER" id="PTHR13061">
    <property type="entry name" value="DYNACTIN SUBUNIT P25"/>
    <property type="match status" value="1"/>
</dbReference>
<dbReference type="RefSeq" id="WP_245929232.1">
    <property type="nucleotide sequence ID" value="NZ_PYGA01000037.1"/>
</dbReference>
<dbReference type="CDD" id="cd04645">
    <property type="entry name" value="LbH_gamma_CA_like"/>
    <property type="match status" value="1"/>
</dbReference>
<dbReference type="AlphaFoldDB" id="A0A2P8CLW1"/>